<accession>A0ABW5RD28</accession>
<dbReference type="Proteomes" id="UP001597497">
    <property type="component" value="Unassembled WGS sequence"/>
</dbReference>
<feature type="domain" description="PepSY" evidence="2">
    <location>
        <begin position="377"/>
        <end position="437"/>
    </location>
</feature>
<evidence type="ECO:0000256" key="1">
    <source>
        <dbReference type="SAM" id="Phobius"/>
    </source>
</evidence>
<keyword evidence="1" id="KW-0812">Transmembrane</keyword>
<evidence type="ECO:0000313" key="5">
    <source>
        <dbReference type="EMBL" id="MFD2672868.1"/>
    </source>
</evidence>
<sequence length="444" mass="51361">MYKRLSSILFPIVTIVLIGALYWGYQENQEKNSILIKAENTYQRSFHNLSYHLDQLHNELGNTLAVNSTSQNFHRKCLVNVWRITSEAQSEINQLPLTLMPFHKTEKFLANIASFSYQTAIRDMTQEPMTPEEMKTLKALYKHSEQIASEIRGVQDKVIDNHLRWMDVEVAMASEDSVRDNAIIDGFKLVDEQVSEYEDVDFGPSSTDLYNQHTVKQLSGKHASREDVVKKARQFFRLNDNDVQVVENGKGTEYQSYSLTTEKNGSLIQMDYTTKGAYLIYFMNNREIGDARLNMEQAKAKATEFLEQHDYKQMEPVNFDQYENVSTITFVSKKNNVLMMPEKLSVRVALDNGEVTGLNASEFVYERKDRTWEPPDLTREQAEKKLNEQFKVLDATLVLIEDELKTDRLCYQFFGKINGSTYRIYIDSHTGEEVSIENVKMTEA</sequence>
<feature type="domain" description="Sporulation protein YpeB PepSY1 and PepSY2" evidence="3">
    <location>
        <begin position="185"/>
        <end position="371"/>
    </location>
</feature>
<dbReference type="EMBL" id="JBHUMM010000043">
    <property type="protein sequence ID" value="MFD2672868.1"/>
    <property type="molecule type" value="Genomic_DNA"/>
</dbReference>
<evidence type="ECO:0000259" key="3">
    <source>
        <dbReference type="Pfam" id="PF14620"/>
    </source>
</evidence>
<dbReference type="InterPro" id="IPR048402">
    <property type="entry name" value="YpeB_N"/>
</dbReference>
<evidence type="ECO:0000259" key="2">
    <source>
        <dbReference type="Pfam" id="PF03413"/>
    </source>
</evidence>
<proteinExistence type="predicted"/>
<dbReference type="Pfam" id="PF14620">
    <property type="entry name" value="YPEB_PepSY1-2"/>
    <property type="match status" value="1"/>
</dbReference>
<dbReference type="Pfam" id="PF20769">
    <property type="entry name" value="YPEB_N"/>
    <property type="match status" value="1"/>
</dbReference>
<name>A0ABW5RD28_9BACL</name>
<organism evidence="5 6">
    <name type="scientific">Marinicrinis sediminis</name>
    <dbReference type="NCBI Taxonomy" id="1652465"/>
    <lineage>
        <taxon>Bacteria</taxon>
        <taxon>Bacillati</taxon>
        <taxon>Bacillota</taxon>
        <taxon>Bacilli</taxon>
        <taxon>Bacillales</taxon>
        <taxon>Paenibacillaceae</taxon>
    </lineage>
</organism>
<keyword evidence="6" id="KW-1185">Reference proteome</keyword>
<feature type="domain" description="Sporulation protein YpeB N-terminal" evidence="4">
    <location>
        <begin position="30"/>
        <end position="167"/>
    </location>
</feature>
<comment type="caution">
    <text evidence="5">The sequence shown here is derived from an EMBL/GenBank/DDBJ whole genome shotgun (WGS) entry which is preliminary data.</text>
</comment>
<dbReference type="RefSeq" id="WP_379930430.1">
    <property type="nucleotide sequence ID" value="NZ_JBHUMM010000043.1"/>
</dbReference>
<protein>
    <submittedName>
        <fullName evidence="5">Germination protein YpeB</fullName>
    </submittedName>
</protein>
<keyword evidence="1" id="KW-1133">Transmembrane helix</keyword>
<dbReference type="InterPro" id="IPR025711">
    <property type="entry name" value="PepSY"/>
</dbReference>
<dbReference type="NCBIfam" id="TIGR02889">
    <property type="entry name" value="spore_YpeB"/>
    <property type="match status" value="1"/>
</dbReference>
<evidence type="ECO:0000259" key="4">
    <source>
        <dbReference type="Pfam" id="PF20769"/>
    </source>
</evidence>
<keyword evidence="1" id="KW-0472">Membrane</keyword>
<dbReference type="Pfam" id="PF03413">
    <property type="entry name" value="PepSY"/>
    <property type="match status" value="1"/>
</dbReference>
<reference evidence="6" key="1">
    <citation type="journal article" date="2019" name="Int. J. Syst. Evol. Microbiol.">
        <title>The Global Catalogue of Microorganisms (GCM) 10K type strain sequencing project: providing services to taxonomists for standard genome sequencing and annotation.</title>
        <authorList>
            <consortium name="The Broad Institute Genomics Platform"/>
            <consortium name="The Broad Institute Genome Sequencing Center for Infectious Disease"/>
            <person name="Wu L."/>
            <person name="Ma J."/>
        </authorList>
    </citation>
    <scope>NUCLEOTIDE SEQUENCE [LARGE SCALE GENOMIC DNA]</scope>
    <source>
        <strain evidence="6">KCTC 33676</strain>
    </source>
</reference>
<gene>
    <name evidence="5" type="primary">ypeB</name>
    <name evidence="5" type="ORF">ACFSUC_14965</name>
</gene>
<feature type="transmembrane region" description="Helical" evidence="1">
    <location>
        <begin position="7"/>
        <end position="25"/>
    </location>
</feature>
<dbReference type="InterPro" id="IPR014239">
    <property type="entry name" value="YpeB_PepSY1-2"/>
</dbReference>
<evidence type="ECO:0000313" key="6">
    <source>
        <dbReference type="Proteomes" id="UP001597497"/>
    </source>
</evidence>